<dbReference type="AlphaFoldDB" id="A0A6C0H8W5"/>
<sequence>MEAQFIYRFFSIRLILNIPIKKINEYLLCNKINDI</sequence>
<accession>A0A6C0H8W5</accession>
<protein>
    <submittedName>
        <fullName evidence="1">Uncharacterized protein</fullName>
    </submittedName>
</protein>
<reference evidence="1" key="1">
    <citation type="journal article" date="2020" name="Nature">
        <title>Giant virus diversity and host interactions through global metagenomics.</title>
        <authorList>
            <person name="Schulz F."/>
            <person name="Roux S."/>
            <person name="Paez-Espino D."/>
            <person name="Jungbluth S."/>
            <person name="Walsh D.A."/>
            <person name="Denef V.J."/>
            <person name="McMahon K.D."/>
            <person name="Konstantinidis K.T."/>
            <person name="Eloe-Fadrosh E.A."/>
            <person name="Kyrpides N.C."/>
            <person name="Woyke T."/>
        </authorList>
    </citation>
    <scope>NUCLEOTIDE SEQUENCE</scope>
    <source>
        <strain evidence="1">GVMAG-M-3300023179-82</strain>
    </source>
</reference>
<evidence type="ECO:0000313" key="1">
    <source>
        <dbReference type="EMBL" id="QHT76959.1"/>
    </source>
</evidence>
<organism evidence="1">
    <name type="scientific">viral metagenome</name>
    <dbReference type="NCBI Taxonomy" id="1070528"/>
    <lineage>
        <taxon>unclassified sequences</taxon>
        <taxon>metagenomes</taxon>
        <taxon>organismal metagenomes</taxon>
    </lineage>
</organism>
<dbReference type="EMBL" id="MN739909">
    <property type="protein sequence ID" value="QHT76959.1"/>
    <property type="molecule type" value="Genomic_DNA"/>
</dbReference>
<proteinExistence type="predicted"/>
<name>A0A6C0H8W5_9ZZZZ</name>